<reference evidence="6" key="1">
    <citation type="submission" date="2021-12" db="EMBL/GenBank/DDBJ databases">
        <title>Convergent genome expansion in fungi linked to evolution of root-endophyte symbiosis.</title>
        <authorList>
            <consortium name="DOE Joint Genome Institute"/>
            <person name="Ke Y.-H."/>
            <person name="Bonito G."/>
            <person name="Liao H.-L."/>
            <person name="Looney B."/>
            <person name="Rojas-Flechas A."/>
            <person name="Nash J."/>
            <person name="Hameed K."/>
            <person name="Schadt C."/>
            <person name="Martin F."/>
            <person name="Crous P.W."/>
            <person name="Miettinen O."/>
            <person name="Magnuson J.K."/>
            <person name="Labbe J."/>
            <person name="Jacobson D."/>
            <person name="Doktycz M.J."/>
            <person name="Veneault-Fourrey C."/>
            <person name="Kuo A."/>
            <person name="Mondo S."/>
            <person name="Calhoun S."/>
            <person name="Riley R."/>
            <person name="Ohm R."/>
            <person name="LaButti K."/>
            <person name="Andreopoulos B."/>
            <person name="Pangilinan J."/>
            <person name="Nolan M."/>
            <person name="Tritt A."/>
            <person name="Clum A."/>
            <person name="Lipzen A."/>
            <person name="Daum C."/>
            <person name="Barry K."/>
            <person name="Grigoriev I.V."/>
            <person name="Vilgalys R."/>
        </authorList>
    </citation>
    <scope>NUCLEOTIDE SEQUENCE</scope>
    <source>
        <strain evidence="6">PMI_201</strain>
    </source>
</reference>
<keyword evidence="7" id="KW-1185">Reference proteome</keyword>
<gene>
    <name evidence="6" type="ORF">BGW36DRAFT_369316</name>
</gene>
<dbReference type="AlphaFoldDB" id="A0AAD4L0E2"/>
<protein>
    <submittedName>
        <fullName evidence="6">Integral membrane protein</fullName>
    </submittedName>
</protein>
<keyword evidence="4 5" id="KW-0472">Membrane</keyword>
<evidence type="ECO:0000256" key="5">
    <source>
        <dbReference type="SAM" id="Phobius"/>
    </source>
</evidence>
<feature type="transmembrane region" description="Helical" evidence="5">
    <location>
        <begin position="158"/>
        <end position="177"/>
    </location>
</feature>
<dbReference type="Proteomes" id="UP001201262">
    <property type="component" value="Unassembled WGS sequence"/>
</dbReference>
<feature type="transmembrane region" description="Helical" evidence="5">
    <location>
        <begin position="95"/>
        <end position="114"/>
    </location>
</feature>
<name>A0AAD4L0E2_9EURO</name>
<dbReference type="RefSeq" id="XP_046076444.1">
    <property type="nucleotide sequence ID" value="XM_046215116.1"/>
</dbReference>
<dbReference type="Pfam" id="PF04750">
    <property type="entry name" value="Far-17a_AIG1"/>
    <property type="match status" value="1"/>
</dbReference>
<dbReference type="GO" id="GO:0012505">
    <property type="term" value="C:endomembrane system"/>
    <property type="evidence" value="ECO:0007669"/>
    <property type="project" value="UniProtKB-SubCell"/>
</dbReference>
<evidence type="ECO:0000256" key="2">
    <source>
        <dbReference type="ARBA" id="ARBA00022692"/>
    </source>
</evidence>
<evidence type="ECO:0000256" key="1">
    <source>
        <dbReference type="ARBA" id="ARBA00004127"/>
    </source>
</evidence>
<dbReference type="PANTHER" id="PTHR10989">
    <property type="entry name" value="ANDROGEN-INDUCED PROTEIN 1-RELATED"/>
    <property type="match status" value="1"/>
</dbReference>
<feature type="transmembrane region" description="Helical" evidence="5">
    <location>
        <begin position="58"/>
        <end position="83"/>
    </location>
</feature>
<organism evidence="6 7">
    <name type="scientific">Talaromyces proteolyticus</name>
    <dbReference type="NCBI Taxonomy" id="1131652"/>
    <lineage>
        <taxon>Eukaryota</taxon>
        <taxon>Fungi</taxon>
        <taxon>Dikarya</taxon>
        <taxon>Ascomycota</taxon>
        <taxon>Pezizomycotina</taxon>
        <taxon>Eurotiomycetes</taxon>
        <taxon>Eurotiomycetidae</taxon>
        <taxon>Eurotiales</taxon>
        <taxon>Trichocomaceae</taxon>
        <taxon>Talaromyces</taxon>
        <taxon>Talaromyces sect. Bacilispori</taxon>
    </lineage>
</organism>
<evidence type="ECO:0000256" key="4">
    <source>
        <dbReference type="ARBA" id="ARBA00023136"/>
    </source>
</evidence>
<comment type="subcellular location">
    <subcellularLocation>
        <location evidence="1">Endomembrane system</location>
        <topology evidence="1">Multi-pass membrane protein</topology>
    </subcellularLocation>
</comment>
<feature type="transmembrane region" description="Helical" evidence="5">
    <location>
        <begin position="129"/>
        <end position="151"/>
    </location>
</feature>
<dbReference type="GO" id="GO:0016020">
    <property type="term" value="C:membrane"/>
    <property type="evidence" value="ECO:0007669"/>
    <property type="project" value="InterPro"/>
</dbReference>
<evidence type="ECO:0000256" key="3">
    <source>
        <dbReference type="ARBA" id="ARBA00022989"/>
    </source>
</evidence>
<keyword evidence="3 5" id="KW-1133">Transmembrane helix</keyword>
<dbReference type="GeneID" id="70245403"/>
<feature type="transmembrane region" description="Helical" evidence="5">
    <location>
        <begin position="202"/>
        <end position="223"/>
    </location>
</feature>
<evidence type="ECO:0000313" key="6">
    <source>
        <dbReference type="EMBL" id="KAH8703426.1"/>
    </source>
</evidence>
<dbReference type="InterPro" id="IPR006838">
    <property type="entry name" value="ADTRP_AIG1"/>
</dbReference>
<evidence type="ECO:0000313" key="7">
    <source>
        <dbReference type="Proteomes" id="UP001201262"/>
    </source>
</evidence>
<proteinExistence type="predicted"/>
<dbReference type="PANTHER" id="PTHR10989:SF16">
    <property type="entry name" value="AT02829P-RELATED"/>
    <property type="match status" value="1"/>
</dbReference>
<comment type="caution">
    <text evidence="6">The sequence shown here is derived from an EMBL/GenBank/DDBJ whole genome shotgun (WGS) entry which is preliminary data.</text>
</comment>
<sequence length="249" mass="28111">MSASKVPEILIKKHPQQRLSSPSRETSAIIHLIGLASFSSSFKFLLDNPNYASEGYGWHFVFLTILGLALSTLTFTIAFLADITLARRLFLLKNVLSVCSAPLEVLITVLYWGIKSIDPKLVMPEEDVIPLYADLGFHLLPTLFMLFDLLYLSPPWTVTAFPAMGISSCIAFGYWFWLEQCYSINGWYPYPLLELLDTKGRIALFTVSALLMAVNTVTLKWLYGRVNDLGRVEQPKARPGDLKKPDYHE</sequence>
<keyword evidence="2 5" id="KW-0812">Transmembrane</keyword>
<dbReference type="EMBL" id="JAJTJA010000002">
    <property type="protein sequence ID" value="KAH8703426.1"/>
    <property type="molecule type" value="Genomic_DNA"/>
</dbReference>
<accession>A0AAD4L0E2</accession>